<feature type="compositionally biased region" description="Low complexity" evidence="1">
    <location>
        <begin position="381"/>
        <end position="406"/>
    </location>
</feature>
<keyword evidence="2" id="KW-1133">Transmembrane helix</keyword>
<name>A0A430AZY1_9ENTE</name>
<feature type="compositionally biased region" description="Basic and acidic residues" evidence="1">
    <location>
        <begin position="67"/>
        <end position="102"/>
    </location>
</feature>
<sequence>MTKKIKCPNCGFEYDEGTEFCPNCDVINPNSKYIHKKPTAEEILAAKQMEQATDEEIRQRLREKYEQETKTLEKEELKEALDEAEAKHKADKVPESEVESVKEAAVSSATQEKQTESAKISEDKSWKRPEKRQEDEASSSETSDDKKTGNKKRNNLIFGVVIVLLLGAGIWGYNKYESNAREKRAAQTEKAYKQAKIDFEKLYFDENKIFLHSDVSKDKIDKASDKIETIDNKEFQEDLKEIESDVRERFEKQDGLNILFDQPVLVGDTLDDKALVKENISSVSLEISDKEQDAFDKKINEGIQLAKDQVEDNNKAKELMTVVFKDNKIVENVKREDYNKAKEAVGKIKRKELKETFEKQLKSVDDFLVAKEKETKEKEAAQAAANAQAAGAAPSQNAQANQAAQGSGTNIFGADRIQKWHEKNPTVQSGMLSNLDPGAVSSDPWVWAPGVQETVLNECFRRGYIVEGGFYLVQSKIVDGEGYYDLYATDTSAPLFNNWKPATPYYLVTINCKTGWFKGNGSDGTL</sequence>
<keyword evidence="2" id="KW-0472">Membrane</keyword>
<feature type="domain" description="MapZ extracellular C-terminal" evidence="4">
    <location>
        <begin position="441"/>
        <end position="520"/>
    </location>
</feature>
<gene>
    <name evidence="5" type="ORF">CBF29_04730</name>
</gene>
<dbReference type="Pfam" id="PF18041">
    <property type="entry name" value="MapZ_EC1"/>
    <property type="match status" value="1"/>
</dbReference>
<accession>A0A430AZY1</accession>
<dbReference type="OrthoDB" id="2199073at2"/>
<dbReference type="Proteomes" id="UP000287605">
    <property type="component" value="Unassembled WGS sequence"/>
</dbReference>
<organism evidence="5 6">
    <name type="scientific">Vagococcus elongatus</name>
    <dbReference type="NCBI Taxonomy" id="180344"/>
    <lineage>
        <taxon>Bacteria</taxon>
        <taxon>Bacillati</taxon>
        <taxon>Bacillota</taxon>
        <taxon>Bacilli</taxon>
        <taxon>Lactobacillales</taxon>
        <taxon>Enterococcaceae</taxon>
        <taxon>Vagococcus</taxon>
    </lineage>
</organism>
<evidence type="ECO:0000259" key="4">
    <source>
        <dbReference type="Pfam" id="PF18708"/>
    </source>
</evidence>
<proteinExistence type="predicted"/>
<reference evidence="5 6" key="1">
    <citation type="submission" date="2017-05" db="EMBL/GenBank/DDBJ databases">
        <title>Vagococcus spp. assemblies.</title>
        <authorList>
            <person name="Gulvik C.A."/>
        </authorList>
    </citation>
    <scope>NUCLEOTIDE SEQUENCE [LARGE SCALE GENOMIC DNA]</scope>
    <source>
        <strain evidence="5 6">CCUG 51432</strain>
    </source>
</reference>
<feature type="region of interest" description="Disordered" evidence="1">
    <location>
        <begin position="67"/>
        <end position="150"/>
    </location>
</feature>
<feature type="compositionally biased region" description="Basic and acidic residues" evidence="1">
    <location>
        <begin position="113"/>
        <end position="135"/>
    </location>
</feature>
<feature type="domain" description="MapZ extracellular" evidence="3">
    <location>
        <begin position="177"/>
        <end position="303"/>
    </location>
</feature>
<dbReference type="Pfam" id="PF18708">
    <property type="entry name" value="MapZ_C2"/>
    <property type="match status" value="1"/>
</dbReference>
<evidence type="ECO:0000256" key="1">
    <source>
        <dbReference type="SAM" id="MobiDB-lite"/>
    </source>
</evidence>
<dbReference type="InterPro" id="IPR040532">
    <property type="entry name" value="MapZ_C2"/>
</dbReference>
<dbReference type="RefSeq" id="WP_126807905.1">
    <property type="nucleotide sequence ID" value="NZ_NGKA01000005.1"/>
</dbReference>
<evidence type="ECO:0000256" key="2">
    <source>
        <dbReference type="SAM" id="Phobius"/>
    </source>
</evidence>
<evidence type="ECO:0000313" key="6">
    <source>
        <dbReference type="Proteomes" id="UP000287605"/>
    </source>
</evidence>
<feature type="transmembrane region" description="Helical" evidence="2">
    <location>
        <begin position="156"/>
        <end position="173"/>
    </location>
</feature>
<dbReference type="InterPro" id="IPR041295">
    <property type="entry name" value="MapZ_EC1"/>
</dbReference>
<evidence type="ECO:0000313" key="5">
    <source>
        <dbReference type="EMBL" id="RSU13561.1"/>
    </source>
</evidence>
<dbReference type="AlphaFoldDB" id="A0A430AZY1"/>
<feature type="region of interest" description="Disordered" evidence="1">
    <location>
        <begin position="379"/>
        <end position="406"/>
    </location>
</feature>
<comment type="caution">
    <text evidence="5">The sequence shown here is derived from an EMBL/GenBank/DDBJ whole genome shotgun (WGS) entry which is preliminary data.</text>
</comment>
<evidence type="ECO:0000259" key="3">
    <source>
        <dbReference type="Pfam" id="PF18041"/>
    </source>
</evidence>
<keyword evidence="2" id="KW-0812">Transmembrane</keyword>
<dbReference type="EMBL" id="NGKA01000005">
    <property type="protein sequence ID" value="RSU13561.1"/>
    <property type="molecule type" value="Genomic_DNA"/>
</dbReference>
<protein>
    <submittedName>
        <fullName evidence="5">Uncharacterized protein</fullName>
    </submittedName>
</protein>
<keyword evidence="6" id="KW-1185">Reference proteome</keyword>